<evidence type="ECO:0000256" key="2">
    <source>
        <dbReference type="ARBA" id="ARBA00022448"/>
    </source>
</evidence>
<evidence type="ECO:0000256" key="1">
    <source>
        <dbReference type="ARBA" id="ARBA00011028"/>
    </source>
</evidence>
<dbReference type="KEGG" id="serw:FY030_09335"/>
<feature type="chain" id="PRO_5039335374" evidence="5">
    <location>
        <begin position="25"/>
        <end position="368"/>
    </location>
</feature>
<dbReference type="PROSITE" id="PS51257">
    <property type="entry name" value="PROKAR_LIPOPROTEIN"/>
    <property type="match status" value="1"/>
</dbReference>
<dbReference type="Pfam" id="PF01297">
    <property type="entry name" value="ZnuA"/>
    <property type="match status" value="1"/>
</dbReference>
<keyword evidence="7" id="KW-1185">Reference proteome</keyword>
<feature type="compositionally biased region" description="Basic and acidic residues" evidence="4">
    <location>
        <begin position="145"/>
        <end position="166"/>
    </location>
</feature>
<dbReference type="OrthoDB" id="9810636at2"/>
<feature type="region of interest" description="Disordered" evidence="4">
    <location>
        <begin position="32"/>
        <end position="52"/>
    </location>
</feature>
<dbReference type="Proteomes" id="UP000326546">
    <property type="component" value="Chromosome"/>
</dbReference>
<dbReference type="Gene3D" id="3.40.50.1980">
    <property type="entry name" value="Nitrogenase molybdenum iron protein domain"/>
    <property type="match status" value="3"/>
</dbReference>
<evidence type="ECO:0000256" key="3">
    <source>
        <dbReference type="ARBA" id="ARBA00022729"/>
    </source>
</evidence>
<proteinExistence type="inferred from homology"/>
<dbReference type="RefSeq" id="WP_158061262.1">
    <property type="nucleotide sequence ID" value="NZ_CP044427.1"/>
</dbReference>
<feature type="region of interest" description="Disordered" evidence="4">
    <location>
        <begin position="142"/>
        <end position="203"/>
    </location>
</feature>
<dbReference type="PANTHER" id="PTHR42953:SF3">
    <property type="entry name" value="HIGH-AFFINITY ZINC UPTAKE SYSTEM PROTEIN ZNUA"/>
    <property type="match status" value="1"/>
</dbReference>
<feature type="compositionally biased region" description="Basic and acidic residues" evidence="4">
    <location>
        <begin position="174"/>
        <end position="203"/>
    </location>
</feature>
<dbReference type="PANTHER" id="PTHR42953">
    <property type="entry name" value="HIGH-AFFINITY ZINC UPTAKE SYSTEM PROTEIN ZNUA-RELATED"/>
    <property type="match status" value="1"/>
</dbReference>
<dbReference type="GO" id="GO:0046872">
    <property type="term" value="F:metal ion binding"/>
    <property type="evidence" value="ECO:0007669"/>
    <property type="project" value="InterPro"/>
</dbReference>
<evidence type="ECO:0000313" key="7">
    <source>
        <dbReference type="Proteomes" id="UP000326546"/>
    </source>
</evidence>
<gene>
    <name evidence="6" type="ORF">FY030_09335</name>
</gene>
<dbReference type="InterPro" id="IPR050492">
    <property type="entry name" value="Bact_metal-bind_prot9"/>
</dbReference>
<keyword evidence="3 5" id="KW-0732">Signal</keyword>
<name>A0A5J6V6X0_9MICO</name>
<evidence type="ECO:0000313" key="6">
    <source>
        <dbReference type="EMBL" id="QFG68876.1"/>
    </source>
</evidence>
<sequence>MTRPPTAPVALAALTALSLTLGLAGCGNGDDGGNGTDTHGGDNSGASAGAGQEGQLSVVTSFYPIEYLASRVAGEHAEISTLTSAGVDPHDVELTPRQVATLGSADLVLYSAGMQPAVDQAIGVEAAGACVDLAPHADLLLVGESPHDDHDDHDAHDDHDHDHPDDAHDEDDEQHAHDEDDEQHAHDEDDGHDHGPEDPHFWLDPERYGQVAEVIAAELIVVDPDNAAGYEANLELVLAELDELDQEFAEGLAECRSRDLVTTHEAFGYLAHRYDLRQTGITGITPDSEPSPARLAEVAAQVKDLDVQAIYAEPILRDDIARTIANETDTEVLTLDPVEGITDSSSGSTYAEIMRANLESLRQGLGCS</sequence>
<dbReference type="InterPro" id="IPR006127">
    <property type="entry name" value="ZnuA-like"/>
</dbReference>
<evidence type="ECO:0000256" key="4">
    <source>
        <dbReference type="SAM" id="MobiDB-lite"/>
    </source>
</evidence>
<evidence type="ECO:0000256" key="5">
    <source>
        <dbReference type="SAM" id="SignalP"/>
    </source>
</evidence>
<dbReference type="AlphaFoldDB" id="A0A5J6V6X0"/>
<reference evidence="6 7" key="1">
    <citation type="submission" date="2019-09" db="EMBL/GenBank/DDBJ databases">
        <title>Serinicoccus pratensis sp. nov., isolated from meadow soil.</title>
        <authorList>
            <person name="Zhang W."/>
        </authorList>
    </citation>
    <scope>NUCLEOTIDE SEQUENCE [LARGE SCALE GENOMIC DNA]</scope>
    <source>
        <strain evidence="6 7">W204</strain>
    </source>
</reference>
<keyword evidence="2" id="KW-0813">Transport</keyword>
<comment type="similarity">
    <text evidence="1">Belongs to the bacterial solute-binding protein 9 family.</text>
</comment>
<feature type="signal peptide" evidence="5">
    <location>
        <begin position="1"/>
        <end position="24"/>
    </location>
</feature>
<organism evidence="6 7">
    <name type="scientific">Ornithinimicrobium pratense</name>
    <dbReference type="NCBI Taxonomy" id="2593973"/>
    <lineage>
        <taxon>Bacteria</taxon>
        <taxon>Bacillati</taxon>
        <taxon>Actinomycetota</taxon>
        <taxon>Actinomycetes</taxon>
        <taxon>Micrococcales</taxon>
        <taxon>Ornithinimicrobiaceae</taxon>
        <taxon>Ornithinimicrobium</taxon>
    </lineage>
</organism>
<dbReference type="SUPFAM" id="SSF53807">
    <property type="entry name" value="Helical backbone' metal receptor"/>
    <property type="match status" value="1"/>
</dbReference>
<dbReference type="GO" id="GO:0030001">
    <property type="term" value="P:metal ion transport"/>
    <property type="evidence" value="ECO:0007669"/>
    <property type="project" value="InterPro"/>
</dbReference>
<protein>
    <submittedName>
        <fullName evidence="6">Zinc ABC transporter substrate-binding protein</fullName>
    </submittedName>
</protein>
<dbReference type="EMBL" id="CP044427">
    <property type="protein sequence ID" value="QFG68876.1"/>
    <property type="molecule type" value="Genomic_DNA"/>
</dbReference>
<accession>A0A5J6V6X0</accession>